<name>A0ABX0KML1_9NEIS</name>
<keyword evidence="1" id="KW-0472">Membrane</keyword>
<dbReference type="EMBL" id="JAAOLX010000002">
    <property type="protein sequence ID" value="NHQ85568.1"/>
    <property type="molecule type" value="Genomic_DNA"/>
</dbReference>
<feature type="transmembrane region" description="Helical" evidence="1">
    <location>
        <begin position="54"/>
        <end position="75"/>
    </location>
</feature>
<reference evidence="2 3" key="1">
    <citation type="submission" date="2020-03" db="EMBL/GenBank/DDBJ databases">
        <title>Draft genome sequence of environmentally isolated violet-colored cultures.</title>
        <authorList>
            <person name="Wilson H.S."/>
        </authorList>
    </citation>
    <scope>NUCLEOTIDE SEQUENCE [LARGE SCALE GENOMIC DNA]</scope>
    <source>
        <strain evidence="2 3">HSC-16F04</strain>
    </source>
</reference>
<evidence type="ECO:0000313" key="3">
    <source>
        <dbReference type="Proteomes" id="UP000712570"/>
    </source>
</evidence>
<evidence type="ECO:0000313" key="2">
    <source>
        <dbReference type="EMBL" id="NHQ85568.1"/>
    </source>
</evidence>
<protein>
    <submittedName>
        <fullName evidence="2">Uncharacterized protein</fullName>
    </submittedName>
</protein>
<dbReference type="RefSeq" id="WP_166823095.1">
    <property type="nucleotide sequence ID" value="NZ_JAAOLX010000002.1"/>
</dbReference>
<keyword evidence="3" id="KW-1185">Reference proteome</keyword>
<gene>
    <name evidence="2" type="ORF">HA050_05480</name>
</gene>
<sequence>MEVIQKKGSNKHTFLFKDDVINFAYKDKNGSGDVDLYYADIPKKSSIRIEQNDWLKNVGCLWLILGVFQAGFAVYEGYFTIAKATWVFLGAMCLAWFYFTKIKYTVFQAEKGSLFIIQTESHDKIIEEIMTRKNKQLLAWYGNIDFDNEPEREKSKFKWLCDQGVITNEVLEMKIAQIELYRLTDSTGSTDSARVLN</sequence>
<feature type="transmembrane region" description="Helical" evidence="1">
    <location>
        <begin position="81"/>
        <end position="99"/>
    </location>
</feature>
<comment type="caution">
    <text evidence="2">The sequence shown here is derived from an EMBL/GenBank/DDBJ whole genome shotgun (WGS) entry which is preliminary data.</text>
</comment>
<keyword evidence="1" id="KW-1133">Transmembrane helix</keyword>
<accession>A0ABX0KML1</accession>
<keyword evidence="1" id="KW-0812">Transmembrane</keyword>
<proteinExistence type="predicted"/>
<evidence type="ECO:0000256" key="1">
    <source>
        <dbReference type="SAM" id="Phobius"/>
    </source>
</evidence>
<dbReference type="Proteomes" id="UP000712570">
    <property type="component" value="Unassembled WGS sequence"/>
</dbReference>
<organism evidence="2 3">
    <name type="scientific">Iodobacter violaceini</name>
    <dbReference type="NCBI Taxonomy" id="3044271"/>
    <lineage>
        <taxon>Bacteria</taxon>
        <taxon>Pseudomonadati</taxon>
        <taxon>Pseudomonadota</taxon>
        <taxon>Betaproteobacteria</taxon>
        <taxon>Neisseriales</taxon>
        <taxon>Chitinibacteraceae</taxon>
        <taxon>Iodobacter</taxon>
    </lineage>
</organism>